<name>A0ABS2N7V8_9BACI</name>
<gene>
    <name evidence="2" type="ORF">JOC86_000474</name>
</gene>
<dbReference type="Proteomes" id="UP001646157">
    <property type="component" value="Unassembled WGS sequence"/>
</dbReference>
<sequence length="38" mass="4254">MEGYWVGLTFGLLIYYLIGGSILAFLTNNTTIETLKRA</sequence>
<keyword evidence="1" id="KW-1133">Transmembrane helix</keyword>
<dbReference type="EMBL" id="JAFBDZ010000001">
    <property type="protein sequence ID" value="MBM7583937.1"/>
    <property type="molecule type" value="Genomic_DNA"/>
</dbReference>
<evidence type="ECO:0000313" key="3">
    <source>
        <dbReference type="Proteomes" id="UP001646157"/>
    </source>
</evidence>
<evidence type="ECO:0000313" key="2">
    <source>
        <dbReference type="EMBL" id="MBM7583937.1"/>
    </source>
</evidence>
<protein>
    <submittedName>
        <fullName evidence="2">Uncharacterized protein</fullName>
    </submittedName>
</protein>
<keyword evidence="1" id="KW-0472">Membrane</keyword>
<accession>A0ABS2N7V8</accession>
<reference evidence="2 3" key="1">
    <citation type="submission" date="2021-01" db="EMBL/GenBank/DDBJ databases">
        <title>Genomic Encyclopedia of Type Strains, Phase IV (KMG-IV): sequencing the most valuable type-strain genomes for metagenomic binning, comparative biology and taxonomic classification.</title>
        <authorList>
            <person name="Goeker M."/>
        </authorList>
    </citation>
    <scope>NUCLEOTIDE SEQUENCE [LARGE SCALE GENOMIC DNA]</scope>
    <source>
        <strain evidence="2 3">DSM 24834</strain>
    </source>
</reference>
<organism evidence="2 3">
    <name type="scientific">Rossellomorea pakistanensis</name>
    <dbReference type="NCBI Taxonomy" id="992288"/>
    <lineage>
        <taxon>Bacteria</taxon>
        <taxon>Bacillati</taxon>
        <taxon>Bacillota</taxon>
        <taxon>Bacilli</taxon>
        <taxon>Bacillales</taxon>
        <taxon>Bacillaceae</taxon>
        <taxon>Rossellomorea</taxon>
    </lineage>
</organism>
<comment type="caution">
    <text evidence="2">The sequence shown here is derived from an EMBL/GenBank/DDBJ whole genome shotgun (WGS) entry which is preliminary data.</text>
</comment>
<evidence type="ECO:0000256" key="1">
    <source>
        <dbReference type="SAM" id="Phobius"/>
    </source>
</evidence>
<proteinExistence type="predicted"/>
<feature type="transmembrane region" description="Helical" evidence="1">
    <location>
        <begin position="6"/>
        <end position="27"/>
    </location>
</feature>
<keyword evidence="3" id="KW-1185">Reference proteome</keyword>
<keyword evidence="1" id="KW-0812">Transmembrane</keyword>